<reference evidence="9 10" key="1">
    <citation type="submission" date="2018-02" db="EMBL/GenBank/DDBJ databases">
        <authorList>
            <person name="Cohen D.B."/>
            <person name="Kent A.D."/>
        </authorList>
    </citation>
    <scope>NUCLEOTIDE SEQUENCE [LARGE SCALE GENOMIC DNA]</scope>
    <source>
        <strain evidence="9 10">CCAP 1448/3</strain>
    </source>
</reference>
<dbReference type="OrthoDB" id="438518at2"/>
<gene>
    <name evidence="9" type="primary">xrtO</name>
    <name evidence="9" type="ORF">C7B64_14580</name>
</gene>
<dbReference type="GO" id="GO:0008233">
    <property type="term" value="F:peptidase activity"/>
    <property type="evidence" value="ECO:0007669"/>
    <property type="project" value="UniProtKB-KW"/>
</dbReference>
<dbReference type="Proteomes" id="UP000238762">
    <property type="component" value="Unassembled WGS sequence"/>
</dbReference>
<keyword evidence="7 8" id="KW-0472">Membrane</keyword>
<dbReference type="InterPro" id="IPR019127">
    <property type="entry name" value="Exosortase"/>
</dbReference>
<keyword evidence="10" id="KW-1185">Reference proteome</keyword>
<evidence type="ECO:0000256" key="7">
    <source>
        <dbReference type="ARBA" id="ARBA00023136"/>
    </source>
</evidence>
<dbReference type="NCBIfam" id="TIGR04489">
    <property type="entry name" value="exosort_XrtO"/>
    <property type="match status" value="1"/>
</dbReference>
<keyword evidence="3" id="KW-0645">Protease</keyword>
<dbReference type="AlphaFoldDB" id="A0A2T1C1N6"/>
<comment type="subcellular location">
    <subcellularLocation>
        <location evidence="1">Cell membrane</location>
        <topology evidence="1">Multi-pass membrane protein</topology>
    </subcellularLocation>
</comment>
<feature type="transmembrane region" description="Helical" evidence="8">
    <location>
        <begin position="46"/>
        <end position="65"/>
    </location>
</feature>
<evidence type="ECO:0000256" key="8">
    <source>
        <dbReference type="SAM" id="Phobius"/>
    </source>
</evidence>
<feature type="transmembrane region" description="Helical" evidence="8">
    <location>
        <begin position="12"/>
        <end position="31"/>
    </location>
</feature>
<dbReference type="NCBIfam" id="TIGR04178">
    <property type="entry name" value="exo_archaeo"/>
    <property type="match status" value="1"/>
</dbReference>
<evidence type="ECO:0000256" key="6">
    <source>
        <dbReference type="ARBA" id="ARBA00022989"/>
    </source>
</evidence>
<feature type="transmembrane region" description="Helical" evidence="8">
    <location>
        <begin position="225"/>
        <end position="247"/>
    </location>
</feature>
<dbReference type="EMBL" id="PVWJ01000071">
    <property type="protein sequence ID" value="PSB02152.1"/>
    <property type="molecule type" value="Genomic_DNA"/>
</dbReference>
<evidence type="ECO:0000313" key="10">
    <source>
        <dbReference type="Proteomes" id="UP000238762"/>
    </source>
</evidence>
<feature type="transmembrane region" description="Helical" evidence="8">
    <location>
        <begin position="81"/>
        <end position="99"/>
    </location>
</feature>
<feature type="transmembrane region" description="Helical" evidence="8">
    <location>
        <begin position="130"/>
        <end position="155"/>
    </location>
</feature>
<keyword evidence="6 8" id="KW-1133">Transmembrane helix</keyword>
<organism evidence="9 10">
    <name type="scientific">Merismopedia glauca CCAP 1448/3</name>
    <dbReference type="NCBI Taxonomy" id="1296344"/>
    <lineage>
        <taxon>Bacteria</taxon>
        <taxon>Bacillati</taxon>
        <taxon>Cyanobacteriota</taxon>
        <taxon>Cyanophyceae</taxon>
        <taxon>Synechococcales</taxon>
        <taxon>Merismopediaceae</taxon>
        <taxon>Merismopedia</taxon>
    </lineage>
</organism>
<evidence type="ECO:0000256" key="2">
    <source>
        <dbReference type="ARBA" id="ARBA00022475"/>
    </source>
</evidence>
<feature type="transmembrane region" description="Helical" evidence="8">
    <location>
        <begin position="105"/>
        <end position="123"/>
    </location>
</feature>
<comment type="caution">
    <text evidence="9">The sequence shown here is derived from an EMBL/GenBank/DDBJ whole genome shotgun (WGS) entry which is preliminary data.</text>
</comment>
<dbReference type="InterPro" id="IPR026392">
    <property type="entry name" value="Exo/Archaeosortase_dom"/>
</dbReference>
<name>A0A2T1C1N6_9CYAN</name>
<protein>
    <submittedName>
        <fullName evidence="9">Exosortase O</fullName>
    </submittedName>
</protein>
<dbReference type="InterPro" id="IPR030996">
    <property type="entry name" value="Exosort_XrtO"/>
</dbReference>
<keyword evidence="4 8" id="KW-0812">Transmembrane</keyword>
<evidence type="ECO:0000256" key="1">
    <source>
        <dbReference type="ARBA" id="ARBA00004651"/>
    </source>
</evidence>
<evidence type="ECO:0000256" key="4">
    <source>
        <dbReference type="ARBA" id="ARBA00022692"/>
    </source>
</evidence>
<dbReference type="GO" id="GO:0006508">
    <property type="term" value="P:proteolysis"/>
    <property type="evidence" value="ECO:0007669"/>
    <property type="project" value="UniProtKB-KW"/>
</dbReference>
<evidence type="ECO:0000256" key="5">
    <source>
        <dbReference type="ARBA" id="ARBA00022801"/>
    </source>
</evidence>
<evidence type="ECO:0000256" key="3">
    <source>
        <dbReference type="ARBA" id="ARBA00022670"/>
    </source>
</evidence>
<evidence type="ECO:0000313" key="9">
    <source>
        <dbReference type="EMBL" id="PSB02152.1"/>
    </source>
</evidence>
<dbReference type="Pfam" id="PF09721">
    <property type="entry name" value="Exosortase_EpsH"/>
    <property type="match status" value="1"/>
</dbReference>
<dbReference type="RefSeq" id="WP_106289394.1">
    <property type="nucleotide sequence ID" value="NZ_CAWNTC010000094.1"/>
</dbReference>
<accession>A0A2T1C1N6</accession>
<sequence>MLTKTRTLPWEIHGNSLGGIALAIWWFYVNISSVEWLFTSLNDTSLFNLVLITLVVVGLGILGFWQRQQLSFSPIPQWNRLPVRLILGTGVGGIVLRWSVDIPHLSVILFLIGTYGLLGLFINPKIWRSGLAVAVLFSVVFPFSLPVSVGVGFPIRVMTAYAVEHLLTNWGLPATSSHDIILLEGKVAYVDLPCSGLKSLWTGTLFLLAATWLENRLINWRWLGILLIHILLLIGANIGRVTVLVLINNVLKQPEVAHIVHFPMGIVGFSTACLISWWLLRGVERNEESFGGLNWSRFRSRQGVLDKDRWLLAKVAQKADREVIQELNWVRKTGVILFLTGLVLIPQPLPSQSQVLDVKGLNLPGIIQSQDLPLTEFESNFFDGYKDTQAVKKKFKIGDLSGSLLLVSTTSWQAHHAPELCLIGNGLEVDEMTKKRLAKDVNGRWLSLNNNRASATYWFQSPHRTTDEFLDRFWSDVTRQEKSWTLVSVLFDRSISSDAPEVKTLVDDLHQSLIALQ</sequence>
<proteinExistence type="predicted"/>
<dbReference type="GO" id="GO:0005886">
    <property type="term" value="C:plasma membrane"/>
    <property type="evidence" value="ECO:0007669"/>
    <property type="project" value="UniProtKB-SubCell"/>
</dbReference>
<keyword evidence="2" id="KW-1003">Cell membrane</keyword>
<feature type="transmembrane region" description="Helical" evidence="8">
    <location>
        <begin position="259"/>
        <end position="280"/>
    </location>
</feature>
<reference evidence="9 10" key="2">
    <citation type="submission" date="2018-03" db="EMBL/GenBank/DDBJ databases">
        <title>The ancient ancestry and fast evolution of plastids.</title>
        <authorList>
            <person name="Moore K.R."/>
            <person name="Magnabosco C."/>
            <person name="Momper L."/>
            <person name="Gold D.A."/>
            <person name="Bosak T."/>
            <person name="Fournier G.P."/>
        </authorList>
    </citation>
    <scope>NUCLEOTIDE SEQUENCE [LARGE SCALE GENOMIC DNA]</scope>
    <source>
        <strain evidence="9 10">CCAP 1448/3</strain>
    </source>
</reference>
<keyword evidence="5" id="KW-0378">Hydrolase</keyword>